<accession>A0A2U2PJA8</accession>
<dbReference type="GO" id="GO:0016491">
    <property type="term" value="F:oxidoreductase activity"/>
    <property type="evidence" value="ECO:0007669"/>
    <property type="project" value="InterPro"/>
</dbReference>
<evidence type="ECO:0000313" key="2">
    <source>
        <dbReference type="EMBL" id="PWG81486.1"/>
    </source>
</evidence>
<proteinExistence type="predicted"/>
<keyword evidence="3" id="KW-1185">Reference proteome</keyword>
<dbReference type="InterPro" id="IPR023210">
    <property type="entry name" value="NADP_OxRdtase_dom"/>
</dbReference>
<dbReference type="Pfam" id="PF00248">
    <property type="entry name" value="Aldo_ket_red"/>
    <property type="match status" value="1"/>
</dbReference>
<protein>
    <submittedName>
        <fullName evidence="2">L-fucose dehydrogenase</fullName>
    </submittedName>
</protein>
<dbReference type="PANTHER" id="PTHR42686">
    <property type="entry name" value="GH17980P-RELATED"/>
    <property type="match status" value="1"/>
</dbReference>
<dbReference type="Gene3D" id="3.20.20.100">
    <property type="entry name" value="NADP-dependent oxidoreductase domain"/>
    <property type="match status" value="1"/>
</dbReference>
<dbReference type="RefSeq" id="WP_109414970.1">
    <property type="nucleotide sequence ID" value="NZ_QEAS01000004.1"/>
</dbReference>
<reference evidence="2 3" key="1">
    <citation type="submission" date="2018-04" db="EMBL/GenBank/DDBJ databases">
        <title>Pedobacter chongqingensis sp. nov., isolated from a rottenly hemp rope.</title>
        <authorList>
            <person name="Cai Y."/>
        </authorList>
    </citation>
    <scope>NUCLEOTIDE SEQUENCE [LARGE SCALE GENOMIC DNA]</scope>
    <source>
        <strain evidence="2 3">FJ4-8</strain>
    </source>
</reference>
<dbReference type="GO" id="GO:0005829">
    <property type="term" value="C:cytosol"/>
    <property type="evidence" value="ECO:0007669"/>
    <property type="project" value="TreeGrafter"/>
</dbReference>
<organism evidence="2 3">
    <name type="scientific">Pararcticibacter amylolyticus</name>
    <dbReference type="NCBI Taxonomy" id="2173175"/>
    <lineage>
        <taxon>Bacteria</taxon>
        <taxon>Pseudomonadati</taxon>
        <taxon>Bacteroidota</taxon>
        <taxon>Sphingobacteriia</taxon>
        <taxon>Sphingobacteriales</taxon>
        <taxon>Sphingobacteriaceae</taxon>
        <taxon>Pararcticibacter</taxon>
    </lineage>
</organism>
<dbReference type="CDD" id="cd19152">
    <property type="entry name" value="AKR_AKR15A"/>
    <property type="match status" value="1"/>
</dbReference>
<comment type="caution">
    <text evidence="2">The sequence shown here is derived from an EMBL/GenBank/DDBJ whole genome shotgun (WGS) entry which is preliminary data.</text>
</comment>
<dbReference type="Proteomes" id="UP000245647">
    <property type="component" value="Unassembled WGS sequence"/>
</dbReference>
<feature type="domain" description="NADP-dependent oxidoreductase" evidence="1">
    <location>
        <begin position="9"/>
        <end position="322"/>
    </location>
</feature>
<dbReference type="InterPro" id="IPR036812">
    <property type="entry name" value="NAD(P)_OxRdtase_dom_sf"/>
</dbReference>
<dbReference type="InterPro" id="IPR020471">
    <property type="entry name" value="AKR"/>
</dbReference>
<gene>
    <name evidence="2" type="ORF">DDR33_06550</name>
</gene>
<name>A0A2U2PJA8_9SPHI</name>
<dbReference type="EMBL" id="QEAS01000004">
    <property type="protein sequence ID" value="PWG81486.1"/>
    <property type="molecule type" value="Genomic_DNA"/>
</dbReference>
<dbReference type="PANTHER" id="PTHR42686:SF1">
    <property type="entry name" value="GH17980P-RELATED"/>
    <property type="match status" value="1"/>
</dbReference>
<dbReference type="OrthoDB" id="9773828at2"/>
<dbReference type="AlphaFoldDB" id="A0A2U2PJA8"/>
<evidence type="ECO:0000259" key="1">
    <source>
        <dbReference type="Pfam" id="PF00248"/>
    </source>
</evidence>
<sequence>MNEHLQLPEIVFGTSGLGNLYKALPQELKDDIIKEYVKHSPGRVFFDSAGKYGAGLALESLGKGLKASGVSPDKVMISNKLGWYRTELTTPEPTFEPGVWKDLQYDAVQQISYDGILACYEQGNSLLGDYKAEWVSVHDPDEYLAAAKTEQEKAERFSDILDAYRALNDLKKDGQVKAIGVGSKDWKIIREISGVVALDWVMIANSMTIHSHPADLVAFMKKLEKKGVAIINSAVFNGGFLTGLDYYNYQPVSRETNPALYQWRESFYEICAASDIRPEAACVAFALRAPGVKSVALSTTNPNRVEANAGMGRVVIPDNFWRILVTNNLIDADYAESFLY</sequence>
<evidence type="ECO:0000313" key="3">
    <source>
        <dbReference type="Proteomes" id="UP000245647"/>
    </source>
</evidence>
<dbReference type="SUPFAM" id="SSF51430">
    <property type="entry name" value="NAD(P)-linked oxidoreductase"/>
    <property type="match status" value="1"/>
</dbReference>